<dbReference type="PANTHER" id="PTHR21206:SF0">
    <property type="entry name" value="DNA REPLICATION COMPLEX GINS PROTEIN SLD5"/>
    <property type="match status" value="1"/>
</dbReference>
<dbReference type="InterPro" id="IPR021151">
    <property type="entry name" value="GINS_A"/>
</dbReference>
<dbReference type="GO" id="GO:0006261">
    <property type="term" value="P:DNA-templated DNA replication"/>
    <property type="evidence" value="ECO:0007669"/>
    <property type="project" value="InterPro"/>
</dbReference>
<dbReference type="Pfam" id="PF16922">
    <property type="entry name" value="SLD5_C"/>
    <property type="match status" value="1"/>
</dbReference>
<dbReference type="InterPro" id="IPR031633">
    <property type="entry name" value="SLD5_C"/>
</dbReference>
<evidence type="ECO:0000256" key="3">
    <source>
        <dbReference type="ARBA" id="ARBA00014804"/>
    </source>
</evidence>
<evidence type="ECO:0000256" key="5">
    <source>
        <dbReference type="ARBA" id="ARBA00023242"/>
    </source>
</evidence>
<comment type="caution">
    <text evidence="8">The sequence shown here is derived from an EMBL/GenBank/DDBJ whole genome shotgun (WGS) entry which is preliminary data.</text>
</comment>
<organism evidence="8 9">
    <name type="scientific">Coemansia pectinata</name>
    <dbReference type="NCBI Taxonomy" id="1052879"/>
    <lineage>
        <taxon>Eukaryota</taxon>
        <taxon>Fungi</taxon>
        <taxon>Fungi incertae sedis</taxon>
        <taxon>Zoopagomycota</taxon>
        <taxon>Kickxellomycotina</taxon>
        <taxon>Kickxellomycetes</taxon>
        <taxon>Kickxellales</taxon>
        <taxon>Kickxellaceae</taxon>
        <taxon>Coemansia</taxon>
    </lineage>
</organism>
<dbReference type="SUPFAM" id="SSF160059">
    <property type="entry name" value="PriA/YqbF domain"/>
    <property type="match status" value="1"/>
</dbReference>
<keyword evidence="9" id="KW-1185">Reference proteome</keyword>
<dbReference type="CDD" id="cd21692">
    <property type="entry name" value="GINS_B_Sld5"/>
    <property type="match status" value="1"/>
</dbReference>
<proteinExistence type="inferred from homology"/>
<evidence type="ECO:0000313" key="8">
    <source>
        <dbReference type="EMBL" id="KAJ2752208.1"/>
    </source>
</evidence>
<dbReference type="EMBL" id="JANBUH010000310">
    <property type="protein sequence ID" value="KAJ2752208.1"/>
    <property type="molecule type" value="Genomic_DNA"/>
</dbReference>
<evidence type="ECO:0000313" key="9">
    <source>
        <dbReference type="Proteomes" id="UP001140011"/>
    </source>
</evidence>
<comment type="subcellular location">
    <subcellularLocation>
        <location evidence="1">Nucleus</location>
    </subcellularLocation>
</comment>
<dbReference type="SUPFAM" id="SSF158573">
    <property type="entry name" value="GINS helical bundle-like"/>
    <property type="match status" value="1"/>
</dbReference>
<dbReference type="OrthoDB" id="338231at2759"/>
<dbReference type="InterPro" id="IPR036224">
    <property type="entry name" value="GINS_bundle-like_dom_sf"/>
</dbReference>
<evidence type="ECO:0000256" key="4">
    <source>
        <dbReference type="ARBA" id="ARBA00022705"/>
    </source>
</evidence>
<evidence type="ECO:0000256" key="1">
    <source>
        <dbReference type="ARBA" id="ARBA00004123"/>
    </source>
</evidence>
<dbReference type="PANTHER" id="PTHR21206">
    <property type="entry name" value="SLD5 PROTEIN"/>
    <property type="match status" value="1"/>
</dbReference>
<dbReference type="Pfam" id="PF05916">
    <property type="entry name" value="Sld5"/>
    <property type="match status" value="1"/>
</dbReference>
<dbReference type="CDD" id="cd11711">
    <property type="entry name" value="GINS_A_Sld5"/>
    <property type="match status" value="1"/>
</dbReference>
<gene>
    <name evidence="8" type="primary">SLD5</name>
    <name evidence="8" type="ORF">GGI19_003987</name>
</gene>
<name>A0A9W8L9T6_9FUNG</name>
<protein>
    <recommendedName>
        <fullName evidence="3">DNA replication complex GINS protein SLD5</fullName>
    </recommendedName>
</protein>
<dbReference type="Gene3D" id="3.40.5.60">
    <property type="match status" value="1"/>
</dbReference>
<sequence length="273" mass="31386">MDTQDSFSGALDSNLGLYDDAATSNFEARLEASDSMDVEPEVASTSVRIHATFGVEDEDVELGIDKEAHEDDEDDEEDVAEDDLSLLMRSWVNERSSPEILEYEGATIENLMELVDFQTQKMATQQAALANILRMDVDRVKYLVRSYLRTRLSKIEEHARHYIKETMYRERLSQNELEYAKGYVELEERHVRRSFLDQLPPHLRGLEDVTAEGLEMVPKPDLDAAVFCRVRATVGEFQFEPSEAPIVMRRNNIFITRYSIIRNLLEDGKVELI</sequence>
<accession>A0A9W8L9T6</accession>
<keyword evidence="4" id="KW-0235">DNA replication</keyword>
<dbReference type="Gene3D" id="1.20.58.1030">
    <property type="match status" value="1"/>
</dbReference>
<dbReference type="Proteomes" id="UP001140011">
    <property type="component" value="Unassembled WGS sequence"/>
</dbReference>
<evidence type="ECO:0000259" key="6">
    <source>
        <dbReference type="Pfam" id="PF05916"/>
    </source>
</evidence>
<dbReference type="InterPro" id="IPR008591">
    <property type="entry name" value="GINS_Sld5"/>
</dbReference>
<keyword evidence="5" id="KW-0539">Nucleus</keyword>
<dbReference type="GO" id="GO:0000727">
    <property type="term" value="P:double-strand break repair via break-induced replication"/>
    <property type="evidence" value="ECO:0007669"/>
    <property type="project" value="TreeGrafter"/>
</dbReference>
<dbReference type="AlphaFoldDB" id="A0A9W8L9T6"/>
<comment type="similarity">
    <text evidence="2">Belongs to the GINS4/SLD5 family.</text>
</comment>
<feature type="domain" description="DNA replication complex GINS protein SLD5 C-terminal" evidence="7">
    <location>
        <begin position="220"/>
        <end position="273"/>
    </location>
</feature>
<feature type="domain" description="GINS subunit" evidence="6">
    <location>
        <begin position="128"/>
        <end position="192"/>
    </location>
</feature>
<dbReference type="GO" id="GO:0000811">
    <property type="term" value="C:GINS complex"/>
    <property type="evidence" value="ECO:0007669"/>
    <property type="project" value="TreeGrafter"/>
</dbReference>
<reference evidence="8" key="1">
    <citation type="submission" date="2022-07" db="EMBL/GenBank/DDBJ databases">
        <title>Phylogenomic reconstructions and comparative analyses of Kickxellomycotina fungi.</title>
        <authorList>
            <person name="Reynolds N.K."/>
            <person name="Stajich J.E."/>
            <person name="Barry K."/>
            <person name="Grigoriev I.V."/>
            <person name="Crous P."/>
            <person name="Smith M.E."/>
        </authorList>
    </citation>
    <scope>NUCLEOTIDE SEQUENCE</scope>
    <source>
        <strain evidence="8">BCRC 34297</strain>
    </source>
</reference>
<evidence type="ECO:0000256" key="2">
    <source>
        <dbReference type="ARBA" id="ARBA00008187"/>
    </source>
</evidence>
<evidence type="ECO:0000259" key="7">
    <source>
        <dbReference type="Pfam" id="PF16922"/>
    </source>
</evidence>
<dbReference type="InterPro" id="IPR038749">
    <property type="entry name" value="Sld5_GINS_A"/>
</dbReference>